<proteinExistence type="inferred from homology"/>
<dbReference type="GO" id="GO:0016829">
    <property type="term" value="F:lyase activity"/>
    <property type="evidence" value="ECO:0007669"/>
    <property type="project" value="UniProtKB-KW"/>
</dbReference>
<organism evidence="3 4">
    <name type="scientific">Lentzea rhizosphaerae</name>
    <dbReference type="NCBI Taxonomy" id="2041025"/>
    <lineage>
        <taxon>Bacteria</taxon>
        <taxon>Bacillati</taxon>
        <taxon>Actinomycetota</taxon>
        <taxon>Actinomycetes</taxon>
        <taxon>Pseudonocardiales</taxon>
        <taxon>Pseudonocardiaceae</taxon>
        <taxon>Lentzea</taxon>
    </lineage>
</organism>
<accession>A0ABV8C8U9</accession>
<reference evidence="4" key="1">
    <citation type="journal article" date="2019" name="Int. J. Syst. Evol. Microbiol.">
        <title>The Global Catalogue of Microorganisms (GCM) 10K type strain sequencing project: providing services to taxonomists for standard genome sequencing and annotation.</title>
        <authorList>
            <consortium name="The Broad Institute Genomics Platform"/>
            <consortium name="The Broad Institute Genome Sequencing Center for Infectious Disease"/>
            <person name="Wu L."/>
            <person name="Ma J."/>
        </authorList>
    </citation>
    <scope>NUCLEOTIDE SEQUENCE [LARGE SCALE GENOMIC DNA]</scope>
    <source>
        <strain evidence="4">CGMCC 4.7405</strain>
    </source>
</reference>
<dbReference type="SUPFAM" id="SSF54637">
    <property type="entry name" value="Thioesterase/thiol ester dehydrase-isomerase"/>
    <property type="match status" value="1"/>
</dbReference>
<dbReference type="PANTHER" id="PTHR30272:SF1">
    <property type="entry name" value="3-HYDROXYACYL-[ACYL-CARRIER-PROTEIN] DEHYDRATASE"/>
    <property type="match status" value="1"/>
</dbReference>
<comment type="similarity">
    <text evidence="1">Belongs to the thioester dehydratase family. FabZ subfamily.</text>
</comment>
<keyword evidence="4" id="KW-1185">Reference proteome</keyword>
<evidence type="ECO:0000256" key="1">
    <source>
        <dbReference type="ARBA" id="ARBA00009174"/>
    </source>
</evidence>
<comment type="caution">
    <text evidence="3">The sequence shown here is derived from an EMBL/GenBank/DDBJ whole genome shotgun (WGS) entry which is preliminary data.</text>
</comment>
<dbReference type="InterPro" id="IPR029069">
    <property type="entry name" value="HotDog_dom_sf"/>
</dbReference>
<dbReference type="EC" id="4.2.1.-" evidence="3"/>
<dbReference type="Gene3D" id="3.10.129.10">
    <property type="entry name" value="Hotdog Thioesterase"/>
    <property type="match status" value="1"/>
</dbReference>
<name>A0ABV8C8U9_9PSEU</name>
<evidence type="ECO:0000313" key="4">
    <source>
        <dbReference type="Proteomes" id="UP001595690"/>
    </source>
</evidence>
<dbReference type="Proteomes" id="UP001595690">
    <property type="component" value="Unassembled WGS sequence"/>
</dbReference>
<keyword evidence="2 3" id="KW-0456">Lyase</keyword>
<dbReference type="EMBL" id="JBHRZI010000052">
    <property type="protein sequence ID" value="MFC3898426.1"/>
    <property type="molecule type" value="Genomic_DNA"/>
</dbReference>
<dbReference type="PANTHER" id="PTHR30272">
    <property type="entry name" value="3-HYDROXYACYL-[ACYL-CARRIER-PROTEIN] DEHYDRATASE"/>
    <property type="match status" value="1"/>
</dbReference>
<evidence type="ECO:0000256" key="2">
    <source>
        <dbReference type="ARBA" id="ARBA00023239"/>
    </source>
</evidence>
<dbReference type="Pfam" id="PF07977">
    <property type="entry name" value="FabA"/>
    <property type="match status" value="1"/>
</dbReference>
<evidence type="ECO:0000313" key="3">
    <source>
        <dbReference type="EMBL" id="MFC3898426.1"/>
    </source>
</evidence>
<sequence length="157" mass="16909">MIGVAEIKKLLPHRYPMLLVDGATWTDDGTRLVVVKAVSCNEPWYDEIGDDDDHAYPETLVVESWMQAAGVVLGLTGVLDVPRDHVMLAGKLSGLEFRRRVVPGEVLHHDVRVVRAIPGTVIVSGETRVGGEVVLSLERVVLAIRPAGTLPAAVGTS</sequence>
<protein>
    <submittedName>
        <fullName evidence="3">3-hydroxyacyl-ACP dehydratase FabZ family protein</fullName>
        <ecNumber evidence="3">4.2.1.-</ecNumber>
    </submittedName>
</protein>
<dbReference type="InterPro" id="IPR013114">
    <property type="entry name" value="FabA_FabZ"/>
</dbReference>
<gene>
    <name evidence="3" type="ORF">ACFOWZ_43760</name>
</gene>
<dbReference type="RefSeq" id="WP_382379920.1">
    <property type="nucleotide sequence ID" value="NZ_JBHRZI010000052.1"/>
</dbReference>